<name>A0A2J7QNJ5_9NEOP</name>
<gene>
    <name evidence="1" type="ORF">B7P43_G01258</name>
</gene>
<proteinExistence type="predicted"/>
<evidence type="ECO:0000313" key="1">
    <source>
        <dbReference type="EMBL" id="PNF30165.1"/>
    </source>
</evidence>
<dbReference type="AlphaFoldDB" id="A0A2J7QNJ5"/>
<keyword evidence="2" id="KW-1185">Reference proteome</keyword>
<organism evidence="1 2">
    <name type="scientific">Cryptotermes secundus</name>
    <dbReference type="NCBI Taxonomy" id="105785"/>
    <lineage>
        <taxon>Eukaryota</taxon>
        <taxon>Metazoa</taxon>
        <taxon>Ecdysozoa</taxon>
        <taxon>Arthropoda</taxon>
        <taxon>Hexapoda</taxon>
        <taxon>Insecta</taxon>
        <taxon>Pterygota</taxon>
        <taxon>Neoptera</taxon>
        <taxon>Polyneoptera</taxon>
        <taxon>Dictyoptera</taxon>
        <taxon>Blattodea</taxon>
        <taxon>Blattoidea</taxon>
        <taxon>Termitoidae</taxon>
        <taxon>Kalotermitidae</taxon>
        <taxon>Cryptotermitinae</taxon>
        <taxon>Cryptotermes</taxon>
    </lineage>
</organism>
<dbReference type="Proteomes" id="UP000235965">
    <property type="component" value="Unassembled WGS sequence"/>
</dbReference>
<reference evidence="1" key="1">
    <citation type="submission" date="2017-12" db="EMBL/GenBank/DDBJ databases">
        <title>Hemimetabolous genomes reveal molecular basis of termite eusociality.</title>
        <authorList>
            <person name="Harrison M.C."/>
            <person name="Jongepier E."/>
            <person name="Robertson H.M."/>
            <person name="Arning N."/>
            <person name="Bitard-Feildel T."/>
            <person name="Chao H."/>
            <person name="Childers C.P."/>
            <person name="Dinh H."/>
            <person name="Doddapaneni H."/>
            <person name="Dugan S."/>
            <person name="Gowin J."/>
            <person name="Greiner C."/>
            <person name="Han Y."/>
            <person name="Hu H."/>
            <person name="Hughes D.S.T."/>
            <person name="Huylmans A.-K."/>
            <person name="Kemena C."/>
            <person name="Kremer L.P.M."/>
            <person name="Lee S.L."/>
            <person name="Lopez-Ezquerra A."/>
            <person name="Mallet L."/>
            <person name="Monroy-Kuhn J.M."/>
            <person name="Moser A."/>
            <person name="Murali S.C."/>
            <person name="Muzny D.M."/>
            <person name="Otani S."/>
            <person name="Piulachs M.-D."/>
            <person name="Poelchau M."/>
            <person name="Qu J."/>
            <person name="Schaub F."/>
            <person name="Wada-Katsumata A."/>
            <person name="Worley K.C."/>
            <person name="Xie Q."/>
            <person name="Ylla G."/>
            <person name="Poulsen M."/>
            <person name="Gibbs R.A."/>
            <person name="Schal C."/>
            <person name="Richards S."/>
            <person name="Belles X."/>
            <person name="Korb J."/>
            <person name="Bornberg-Bauer E."/>
        </authorList>
    </citation>
    <scope>NUCLEOTIDE SEQUENCE [LARGE SCALE GENOMIC DNA]</scope>
    <source>
        <tissue evidence="1">Whole body</tissue>
    </source>
</reference>
<protein>
    <submittedName>
        <fullName evidence="1">Uncharacterized protein</fullName>
    </submittedName>
</protein>
<dbReference type="InParanoid" id="A0A2J7QNJ5"/>
<sequence length="52" mass="5726">MLLACRVIANIHMRSAASSTTVPMKHVALIASTLLKTTPYYFVITLNHIAKL</sequence>
<evidence type="ECO:0000313" key="2">
    <source>
        <dbReference type="Proteomes" id="UP000235965"/>
    </source>
</evidence>
<accession>A0A2J7QNJ5</accession>
<comment type="caution">
    <text evidence="1">The sequence shown here is derived from an EMBL/GenBank/DDBJ whole genome shotgun (WGS) entry which is preliminary data.</text>
</comment>
<dbReference type="EMBL" id="NEVH01013194">
    <property type="protein sequence ID" value="PNF30165.1"/>
    <property type="molecule type" value="Genomic_DNA"/>
</dbReference>